<dbReference type="AlphaFoldDB" id="A0A7D3XWX7"/>
<keyword evidence="1" id="KW-0805">Transcription regulation</keyword>
<keyword evidence="6" id="KW-1185">Reference proteome</keyword>
<gene>
    <name evidence="5" type="ORF">HQR01_12475</name>
</gene>
<dbReference type="Proteomes" id="UP000504693">
    <property type="component" value="Chromosome"/>
</dbReference>
<dbReference type="RefSeq" id="WP_173215175.1">
    <property type="nucleotide sequence ID" value="NZ_CP053921.1"/>
</dbReference>
<dbReference type="SUPFAM" id="SSF46689">
    <property type="entry name" value="Homeodomain-like"/>
    <property type="match status" value="2"/>
</dbReference>
<dbReference type="InterPro" id="IPR050204">
    <property type="entry name" value="AraC_XylS_family_regulators"/>
</dbReference>
<accession>A0A7D3XWX7</accession>
<dbReference type="SMART" id="SM00342">
    <property type="entry name" value="HTH_ARAC"/>
    <property type="match status" value="1"/>
</dbReference>
<dbReference type="KEGG" id="emv:HQR01_12475"/>
<dbReference type="GO" id="GO:0043565">
    <property type="term" value="F:sequence-specific DNA binding"/>
    <property type="evidence" value="ECO:0007669"/>
    <property type="project" value="InterPro"/>
</dbReference>
<name>A0A7D3XWX7_9SPHN</name>
<evidence type="ECO:0000313" key="6">
    <source>
        <dbReference type="Proteomes" id="UP000504693"/>
    </source>
</evidence>
<dbReference type="PROSITE" id="PS00041">
    <property type="entry name" value="HTH_ARAC_FAMILY_1"/>
    <property type="match status" value="1"/>
</dbReference>
<organism evidence="5 6">
    <name type="scientific">Erythrobacter mangrovi</name>
    <dbReference type="NCBI Taxonomy" id="2739433"/>
    <lineage>
        <taxon>Bacteria</taxon>
        <taxon>Pseudomonadati</taxon>
        <taxon>Pseudomonadota</taxon>
        <taxon>Alphaproteobacteria</taxon>
        <taxon>Sphingomonadales</taxon>
        <taxon>Erythrobacteraceae</taxon>
        <taxon>Erythrobacter/Porphyrobacter group</taxon>
        <taxon>Erythrobacter</taxon>
    </lineage>
</organism>
<dbReference type="InterPro" id="IPR011051">
    <property type="entry name" value="RmlC_Cupin_sf"/>
</dbReference>
<dbReference type="PANTHER" id="PTHR46796:SF7">
    <property type="entry name" value="ARAC FAMILY TRANSCRIPTIONAL REGULATOR"/>
    <property type="match status" value="1"/>
</dbReference>
<dbReference type="GO" id="GO:0003700">
    <property type="term" value="F:DNA-binding transcription factor activity"/>
    <property type="evidence" value="ECO:0007669"/>
    <property type="project" value="InterPro"/>
</dbReference>
<dbReference type="SUPFAM" id="SSF51182">
    <property type="entry name" value="RmlC-like cupins"/>
    <property type="match status" value="1"/>
</dbReference>
<reference evidence="5 6" key="1">
    <citation type="submission" date="2020-05" db="EMBL/GenBank/DDBJ databases">
        <title>Erythrobacter mangrovi sp. nov., isolated from rhizosphere soil of mangrove plant (Kandelia candel).</title>
        <authorList>
            <person name="Ye Y.H."/>
        </authorList>
    </citation>
    <scope>NUCLEOTIDE SEQUENCE [LARGE SCALE GENOMIC DNA]</scope>
    <source>
        <strain evidence="5 6">EB310</strain>
    </source>
</reference>
<keyword evidence="2" id="KW-0238">DNA-binding</keyword>
<evidence type="ECO:0000256" key="3">
    <source>
        <dbReference type="ARBA" id="ARBA00023163"/>
    </source>
</evidence>
<dbReference type="PANTHER" id="PTHR46796">
    <property type="entry name" value="HTH-TYPE TRANSCRIPTIONAL ACTIVATOR RHAS-RELATED"/>
    <property type="match status" value="1"/>
</dbReference>
<dbReference type="InterPro" id="IPR018062">
    <property type="entry name" value="HTH_AraC-typ_CS"/>
</dbReference>
<evidence type="ECO:0000256" key="2">
    <source>
        <dbReference type="ARBA" id="ARBA00023125"/>
    </source>
</evidence>
<dbReference type="Gene3D" id="1.10.10.60">
    <property type="entry name" value="Homeodomain-like"/>
    <property type="match status" value="2"/>
</dbReference>
<dbReference type="InterPro" id="IPR014710">
    <property type="entry name" value="RmlC-like_jellyroll"/>
</dbReference>
<dbReference type="Pfam" id="PF12852">
    <property type="entry name" value="Cupin_6"/>
    <property type="match status" value="1"/>
</dbReference>
<dbReference type="Gene3D" id="2.60.120.10">
    <property type="entry name" value="Jelly Rolls"/>
    <property type="match status" value="1"/>
</dbReference>
<dbReference type="Pfam" id="PF12833">
    <property type="entry name" value="HTH_18"/>
    <property type="match status" value="1"/>
</dbReference>
<dbReference type="InterPro" id="IPR018060">
    <property type="entry name" value="HTH_AraC"/>
</dbReference>
<evidence type="ECO:0000313" key="5">
    <source>
        <dbReference type="EMBL" id="QKG72116.1"/>
    </source>
</evidence>
<feature type="domain" description="HTH araC/xylS-type" evidence="4">
    <location>
        <begin position="208"/>
        <end position="306"/>
    </location>
</feature>
<proteinExistence type="predicted"/>
<sequence length="308" mass="33644">MNVLDDILSTLNLKGTLYFRTDLSPPWAVTVPNLEQAARFHLCVQGTCLVGFDDGEYAELKPGDLILIPRGRSHTLSCTPVDEAPPLETVLSDAGYDGRGVLVVGKGDGNASTQLICGHFTLRDGADHPLLRALPDYLLTCSATRAREVWLDEVLRLLTRRMFSEGDIAEATITRLSEVCFIELLRLGVGSTPEMASILTALTDRQIGKALQLMHREADKHWTVGSLAGEVGMSRSSFADRFSELMGMGPMSYLSEWRLQKALSLLEDTGCSVQQAAAGTGYQSPAAFTRAFTTRFGYSPRELKRKAG</sequence>
<dbReference type="InterPro" id="IPR009057">
    <property type="entry name" value="Homeodomain-like_sf"/>
</dbReference>
<dbReference type="PROSITE" id="PS01124">
    <property type="entry name" value="HTH_ARAC_FAMILY_2"/>
    <property type="match status" value="1"/>
</dbReference>
<evidence type="ECO:0000256" key="1">
    <source>
        <dbReference type="ARBA" id="ARBA00023015"/>
    </source>
</evidence>
<protein>
    <submittedName>
        <fullName evidence="5">AraC family transcriptional regulator</fullName>
    </submittedName>
</protein>
<evidence type="ECO:0000259" key="4">
    <source>
        <dbReference type="PROSITE" id="PS01124"/>
    </source>
</evidence>
<dbReference type="InterPro" id="IPR032783">
    <property type="entry name" value="AraC_lig"/>
</dbReference>
<keyword evidence="3" id="KW-0804">Transcription</keyword>
<dbReference type="EMBL" id="CP053921">
    <property type="protein sequence ID" value="QKG72116.1"/>
    <property type="molecule type" value="Genomic_DNA"/>
</dbReference>